<accession>A0ABY2DKE3</accession>
<comment type="caution">
    <text evidence="1">The sequence shown here is derived from an EMBL/GenBank/DDBJ whole genome shotgun (WGS) entry which is preliminary data.</text>
</comment>
<dbReference type="Proteomes" id="UP000295626">
    <property type="component" value="Unassembled WGS sequence"/>
</dbReference>
<keyword evidence="2" id="KW-1185">Reference proteome</keyword>
<dbReference type="EMBL" id="SMKE01000066">
    <property type="protein sequence ID" value="TDC01122.1"/>
    <property type="molecule type" value="Genomic_DNA"/>
</dbReference>
<protein>
    <submittedName>
        <fullName evidence="1">Uncharacterized protein</fullName>
    </submittedName>
</protein>
<evidence type="ECO:0000313" key="1">
    <source>
        <dbReference type="EMBL" id="TDC01122.1"/>
    </source>
</evidence>
<sequence>MRGHADGRAVSRADDLWRPRSGCGPWCLPDPTAAGTGTGAGSVPVARRLGRLLRRVGGAQAVWRDGRWWYVPLPDGPPVDEIRATDTGQVSWWRRGTLVRATEPPAPSWQGQPIGYATCPDCVPGTRLRRCRCLLDGDQDCRHCSGAALEPSEFVCTSCGDSGRVPEAVTVTLTDLDGFAIHELWRADHDDPGVPVAGWPGGAPVLRLDRRYRLAERAATLGVRPADLVDADGGLPLHRDLREGLVFPDGTTVPALVRFVRKAAAGRPGARLIVAAVRPVTPPLAAVLRLGAGLGLDVAVTVTDQRPDPDQPLREAGRWWSVELVAPGTPDERISPPGLPSVEAAVGFCLRMLDGAVHAAVPADVQVPLVVPQMPRPDADPWIGVPSRGVVDPTVALLRLARHYPDRFVRVRFQADGCVVGLFERAGWVPVVRAAGLAAALGALGLRP</sequence>
<reference evidence="1 2" key="1">
    <citation type="submission" date="2019-02" db="EMBL/GenBank/DDBJ databases">
        <title>Draft genome sequences of novel Actinobacteria.</title>
        <authorList>
            <person name="Sahin N."/>
            <person name="Ay H."/>
            <person name="Saygin H."/>
        </authorList>
    </citation>
    <scope>NUCLEOTIDE SEQUENCE [LARGE SCALE GENOMIC DNA]</scope>
    <source>
        <strain evidence="1 2">JCM 30529</strain>
    </source>
</reference>
<organism evidence="1 2">
    <name type="scientific">Micromonospora fluostatini</name>
    <dbReference type="NCBI Taxonomy" id="1629071"/>
    <lineage>
        <taxon>Bacteria</taxon>
        <taxon>Bacillati</taxon>
        <taxon>Actinomycetota</taxon>
        <taxon>Actinomycetes</taxon>
        <taxon>Micromonosporales</taxon>
        <taxon>Micromonosporaceae</taxon>
        <taxon>Micromonospora</taxon>
    </lineage>
</organism>
<name>A0ABY2DKE3_9ACTN</name>
<proteinExistence type="predicted"/>
<gene>
    <name evidence="1" type="ORF">E1091_03495</name>
</gene>
<evidence type="ECO:0000313" key="2">
    <source>
        <dbReference type="Proteomes" id="UP000295626"/>
    </source>
</evidence>